<feature type="compositionally biased region" description="Low complexity" evidence="1">
    <location>
        <begin position="159"/>
        <end position="171"/>
    </location>
</feature>
<protein>
    <recommendedName>
        <fullName evidence="3">Chitin-binding type-2 domain-containing protein</fullName>
    </recommendedName>
</protein>
<feature type="chain" id="PRO_5042889602" description="Chitin-binding type-2 domain-containing protein" evidence="2">
    <location>
        <begin position="35"/>
        <end position="535"/>
    </location>
</feature>
<dbReference type="InterPro" id="IPR052976">
    <property type="entry name" value="Scoloptoxin-like"/>
</dbReference>
<dbReference type="Proteomes" id="UP001378592">
    <property type="component" value="Unassembled WGS sequence"/>
</dbReference>
<dbReference type="GO" id="GO:0005576">
    <property type="term" value="C:extracellular region"/>
    <property type="evidence" value="ECO:0007669"/>
    <property type="project" value="InterPro"/>
</dbReference>
<dbReference type="PANTHER" id="PTHR22933:SF44">
    <property type="entry name" value="RE15157P"/>
    <property type="match status" value="1"/>
</dbReference>
<evidence type="ECO:0000256" key="1">
    <source>
        <dbReference type="SAM" id="MobiDB-lite"/>
    </source>
</evidence>
<feature type="signal peptide" evidence="2">
    <location>
        <begin position="1"/>
        <end position="34"/>
    </location>
</feature>
<feature type="domain" description="Chitin-binding type-2" evidence="3">
    <location>
        <begin position="46"/>
        <end position="104"/>
    </location>
</feature>
<dbReference type="InterPro" id="IPR002557">
    <property type="entry name" value="Chitin-bd_dom"/>
</dbReference>
<reference evidence="4 5" key="1">
    <citation type="submission" date="2024-03" db="EMBL/GenBank/DDBJ databases">
        <title>The genome assembly and annotation of the cricket Gryllus longicercus Weissman &amp; Gray.</title>
        <authorList>
            <person name="Szrajer S."/>
            <person name="Gray D."/>
            <person name="Ylla G."/>
        </authorList>
    </citation>
    <scope>NUCLEOTIDE SEQUENCE [LARGE SCALE GENOMIC DNA]</scope>
    <source>
        <strain evidence="4">DAG 2021-001</strain>
        <tissue evidence="4">Whole body minus gut</tissue>
    </source>
</reference>
<name>A0AAN9VFK0_9ORTH</name>
<dbReference type="EMBL" id="JAZDUA010000252">
    <property type="protein sequence ID" value="KAK7862883.1"/>
    <property type="molecule type" value="Genomic_DNA"/>
</dbReference>
<dbReference type="PROSITE" id="PS50940">
    <property type="entry name" value="CHIT_BIND_II"/>
    <property type="match status" value="1"/>
</dbReference>
<accession>A0AAN9VFK0</accession>
<evidence type="ECO:0000313" key="5">
    <source>
        <dbReference type="Proteomes" id="UP001378592"/>
    </source>
</evidence>
<dbReference type="InterPro" id="IPR036508">
    <property type="entry name" value="Chitin-bd_dom_sf"/>
</dbReference>
<sequence length="535" mass="59443">MSRHRHSAAPVGPQARAPVVMMVLVVLAGRAALAQEVSSNQDLVEKFSCEGRAAGFYADIPSGCQMYHNCDEAGRVFTHTCPERTLFQQRTMVCDHWYMVECSGAAPPPPAAPPRPRPSARRSPPLQVQAAPAGGADPARKRHSQRVVATFPYQRGNESTNQNSNVRSSNSQDRLESFKISSNSQEKLESFKISSSPQDKLESFKISSSPQDKLESFKISSSPQEKLESFKISSSPQEKLESFKISSSPQEKLESFKISSLPSTTPRSFDPVTPSTIVSSPPHIAFSSTPPNVFSSTPRSSVIVSSPRPFVSSAARIERVERPIGTFVPIIPFHSVEQNREREFRNLNRPIPTVGRAKIERVFKESVLGSPGSAVVSQVQYISPFREPKAEFQFPSTTPRTTSQATPSFIENKYNNNPYFESYFRTSYAFESTTTSKPVQTTTRSYVRQEEEDISENKVELVIPDPRKMFYIPESNYDPGESAKEGGTVLVIELPGKNSMKFQRVGVTEARNHDCPQCHPSFLLPGLCRPCVLIR</sequence>
<dbReference type="Pfam" id="PF01607">
    <property type="entry name" value="CBM_14"/>
    <property type="match status" value="1"/>
</dbReference>
<proteinExistence type="predicted"/>
<dbReference type="Gene3D" id="2.170.140.10">
    <property type="entry name" value="Chitin binding domain"/>
    <property type="match status" value="1"/>
</dbReference>
<keyword evidence="2" id="KW-0732">Signal</keyword>
<gene>
    <name evidence="4" type="ORF">R5R35_011595</name>
</gene>
<keyword evidence="5" id="KW-1185">Reference proteome</keyword>
<comment type="caution">
    <text evidence="4">The sequence shown here is derived from an EMBL/GenBank/DDBJ whole genome shotgun (WGS) entry which is preliminary data.</text>
</comment>
<evidence type="ECO:0000256" key="2">
    <source>
        <dbReference type="SAM" id="SignalP"/>
    </source>
</evidence>
<dbReference type="SMART" id="SM00494">
    <property type="entry name" value="ChtBD2"/>
    <property type="match status" value="1"/>
</dbReference>
<dbReference type="GO" id="GO:0008061">
    <property type="term" value="F:chitin binding"/>
    <property type="evidence" value="ECO:0007669"/>
    <property type="project" value="InterPro"/>
</dbReference>
<feature type="region of interest" description="Disordered" evidence="1">
    <location>
        <begin position="106"/>
        <end position="174"/>
    </location>
</feature>
<organism evidence="4 5">
    <name type="scientific">Gryllus longicercus</name>
    <dbReference type="NCBI Taxonomy" id="2509291"/>
    <lineage>
        <taxon>Eukaryota</taxon>
        <taxon>Metazoa</taxon>
        <taxon>Ecdysozoa</taxon>
        <taxon>Arthropoda</taxon>
        <taxon>Hexapoda</taxon>
        <taxon>Insecta</taxon>
        <taxon>Pterygota</taxon>
        <taxon>Neoptera</taxon>
        <taxon>Polyneoptera</taxon>
        <taxon>Orthoptera</taxon>
        <taxon>Ensifera</taxon>
        <taxon>Gryllidea</taxon>
        <taxon>Grylloidea</taxon>
        <taxon>Gryllidae</taxon>
        <taxon>Gryllinae</taxon>
        <taxon>Gryllus</taxon>
    </lineage>
</organism>
<dbReference type="PANTHER" id="PTHR22933">
    <property type="entry name" value="FI18007P1-RELATED"/>
    <property type="match status" value="1"/>
</dbReference>
<evidence type="ECO:0000259" key="3">
    <source>
        <dbReference type="PROSITE" id="PS50940"/>
    </source>
</evidence>
<evidence type="ECO:0000313" key="4">
    <source>
        <dbReference type="EMBL" id="KAK7862883.1"/>
    </source>
</evidence>
<feature type="compositionally biased region" description="Pro residues" evidence="1">
    <location>
        <begin position="106"/>
        <end position="117"/>
    </location>
</feature>
<dbReference type="AlphaFoldDB" id="A0AAN9VFK0"/>
<dbReference type="SUPFAM" id="SSF57625">
    <property type="entry name" value="Invertebrate chitin-binding proteins"/>
    <property type="match status" value="1"/>
</dbReference>